<evidence type="ECO:0000256" key="13">
    <source>
        <dbReference type="ARBA" id="ARBA00023136"/>
    </source>
</evidence>
<evidence type="ECO:0000256" key="16">
    <source>
        <dbReference type="ARBA" id="ARBA00032853"/>
    </source>
</evidence>
<organism evidence="20 21">
    <name type="scientific">Solihabitans fulvus</name>
    <dbReference type="NCBI Taxonomy" id="1892852"/>
    <lineage>
        <taxon>Bacteria</taxon>
        <taxon>Bacillati</taxon>
        <taxon>Actinomycetota</taxon>
        <taxon>Actinomycetes</taxon>
        <taxon>Pseudonocardiales</taxon>
        <taxon>Pseudonocardiaceae</taxon>
        <taxon>Solihabitans</taxon>
    </lineage>
</organism>
<evidence type="ECO:0000256" key="10">
    <source>
        <dbReference type="ARBA" id="ARBA00022692"/>
    </source>
</evidence>
<feature type="transmembrane region" description="Helical" evidence="19">
    <location>
        <begin position="132"/>
        <end position="153"/>
    </location>
</feature>
<keyword evidence="13 19" id="KW-0472">Membrane</keyword>
<reference evidence="20 21" key="1">
    <citation type="submission" date="2019-09" db="EMBL/GenBank/DDBJ databases">
        <title>Goodfellowia gen. nov., a new genus of the Pseudonocardineae related to Actinoalloteichus, containing Goodfellowia coeruleoviolacea gen. nov., comb. nov. gen. nov., comb. nov.</title>
        <authorList>
            <person name="Labeda D."/>
        </authorList>
    </citation>
    <scope>NUCLEOTIDE SEQUENCE [LARGE SCALE GENOMIC DNA]</scope>
    <source>
        <strain evidence="20 21">AN110305</strain>
    </source>
</reference>
<comment type="subcellular location">
    <subcellularLocation>
        <location evidence="2 19">Cell membrane</location>
        <topology evidence="2 19">Multi-pass membrane protein</topology>
    </subcellularLocation>
</comment>
<comment type="similarity">
    <text evidence="4 19">Belongs to the CobS family.</text>
</comment>
<dbReference type="Proteomes" id="UP000323454">
    <property type="component" value="Unassembled WGS sequence"/>
</dbReference>
<comment type="cofactor">
    <cofactor evidence="1 19">
        <name>Mg(2+)</name>
        <dbReference type="ChEBI" id="CHEBI:18420"/>
    </cofactor>
</comment>
<dbReference type="GO" id="GO:0051073">
    <property type="term" value="F:adenosylcobinamide-GDP ribazoletransferase activity"/>
    <property type="evidence" value="ECO:0007669"/>
    <property type="project" value="UniProtKB-UniRule"/>
</dbReference>
<evidence type="ECO:0000256" key="2">
    <source>
        <dbReference type="ARBA" id="ARBA00004651"/>
    </source>
</evidence>
<feature type="transmembrane region" description="Helical" evidence="19">
    <location>
        <begin position="50"/>
        <end position="69"/>
    </location>
</feature>
<keyword evidence="11 19" id="KW-0460">Magnesium</keyword>
<proteinExistence type="inferred from homology"/>
<evidence type="ECO:0000256" key="15">
    <source>
        <dbReference type="ARBA" id="ARBA00032605"/>
    </source>
</evidence>
<evidence type="ECO:0000313" key="21">
    <source>
        <dbReference type="Proteomes" id="UP000323454"/>
    </source>
</evidence>
<dbReference type="GO" id="GO:0005886">
    <property type="term" value="C:plasma membrane"/>
    <property type="evidence" value="ECO:0007669"/>
    <property type="project" value="UniProtKB-SubCell"/>
</dbReference>
<comment type="catalytic activity">
    <reaction evidence="18 19">
        <text>alpha-ribazole 5'-phosphate + adenosylcob(III)inamide-GDP = adenosylcob(III)alamin 5'-phosphate + GMP + H(+)</text>
        <dbReference type="Rhea" id="RHEA:23560"/>
        <dbReference type="ChEBI" id="CHEBI:15378"/>
        <dbReference type="ChEBI" id="CHEBI:57918"/>
        <dbReference type="ChEBI" id="CHEBI:58115"/>
        <dbReference type="ChEBI" id="CHEBI:60487"/>
        <dbReference type="ChEBI" id="CHEBI:60493"/>
        <dbReference type="EC" id="2.7.8.26"/>
    </reaction>
</comment>
<feature type="transmembrane region" description="Helical" evidence="19">
    <location>
        <begin position="103"/>
        <end position="125"/>
    </location>
</feature>
<dbReference type="PANTHER" id="PTHR34148:SF1">
    <property type="entry name" value="ADENOSYLCOBINAMIDE-GDP RIBAZOLETRANSFERASE"/>
    <property type="match status" value="1"/>
</dbReference>
<evidence type="ECO:0000256" key="14">
    <source>
        <dbReference type="ARBA" id="ARBA00025228"/>
    </source>
</evidence>
<reference evidence="20 21" key="2">
    <citation type="submission" date="2019-09" db="EMBL/GenBank/DDBJ databases">
        <authorList>
            <person name="Jin C."/>
        </authorList>
    </citation>
    <scope>NUCLEOTIDE SEQUENCE [LARGE SCALE GENOMIC DNA]</scope>
    <source>
        <strain evidence="20 21">AN110305</strain>
    </source>
</reference>
<evidence type="ECO:0000256" key="4">
    <source>
        <dbReference type="ARBA" id="ARBA00010561"/>
    </source>
</evidence>
<dbReference type="UniPathway" id="UPA00148">
    <property type="reaction ID" value="UER00238"/>
</dbReference>
<name>A0A5B2XNF6_9PSEU</name>
<feature type="transmembrane region" description="Helical" evidence="19">
    <location>
        <begin position="194"/>
        <end position="213"/>
    </location>
</feature>
<evidence type="ECO:0000256" key="8">
    <source>
        <dbReference type="ARBA" id="ARBA00022573"/>
    </source>
</evidence>
<dbReference type="InterPro" id="IPR003805">
    <property type="entry name" value="CobS"/>
</dbReference>
<feature type="transmembrane region" description="Helical" evidence="19">
    <location>
        <begin position="225"/>
        <end position="244"/>
    </location>
</feature>
<evidence type="ECO:0000313" key="20">
    <source>
        <dbReference type="EMBL" id="KAA2264362.1"/>
    </source>
</evidence>
<dbReference type="Pfam" id="PF02654">
    <property type="entry name" value="CobS"/>
    <property type="match status" value="1"/>
</dbReference>
<keyword evidence="10 19" id="KW-0812">Transmembrane</keyword>
<comment type="caution">
    <text evidence="20">The sequence shown here is derived from an EMBL/GenBank/DDBJ whole genome shotgun (WGS) entry which is preliminary data.</text>
</comment>
<gene>
    <name evidence="19 20" type="primary">cobS</name>
    <name evidence="20" type="ORF">F0L68_08030</name>
</gene>
<evidence type="ECO:0000256" key="6">
    <source>
        <dbReference type="ARBA" id="ARBA00015850"/>
    </source>
</evidence>
<dbReference type="PANTHER" id="PTHR34148">
    <property type="entry name" value="ADENOSYLCOBINAMIDE-GDP RIBAZOLETRANSFERASE"/>
    <property type="match status" value="1"/>
</dbReference>
<keyword evidence="12 19" id="KW-1133">Transmembrane helix</keyword>
<dbReference type="AlphaFoldDB" id="A0A5B2XNF6"/>
<evidence type="ECO:0000256" key="17">
    <source>
        <dbReference type="ARBA" id="ARBA00048623"/>
    </source>
</evidence>
<keyword evidence="8 19" id="KW-0169">Cobalamin biosynthesis</keyword>
<accession>A0A5B2XNF6</accession>
<dbReference type="GO" id="GO:0009236">
    <property type="term" value="P:cobalamin biosynthetic process"/>
    <property type="evidence" value="ECO:0007669"/>
    <property type="project" value="UniProtKB-UniRule"/>
</dbReference>
<evidence type="ECO:0000256" key="3">
    <source>
        <dbReference type="ARBA" id="ARBA00004663"/>
    </source>
</evidence>
<dbReference type="HAMAP" id="MF_00719">
    <property type="entry name" value="CobS"/>
    <property type="match status" value="1"/>
</dbReference>
<keyword evidence="9 19" id="KW-0808">Transferase</keyword>
<comment type="function">
    <text evidence="14 19">Joins adenosylcobinamide-GDP and alpha-ribazole to generate adenosylcobalamin (Ado-cobalamin). Also synthesizes adenosylcobalamin 5'-phosphate from adenosylcobinamide-GDP and alpha-ribazole 5'-phosphate.</text>
</comment>
<evidence type="ECO:0000256" key="9">
    <source>
        <dbReference type="ARBA" id="ARBA00022679"/>
    </source>
</evidence>
<dbReference type="EC" id="2.7.8.26" evidence="5 19"/>
<feature type="transmembrane region" description="Helical" evidence="19">
    <location>
        <begin position="25"/>
        <end position="43"/>
    </location>
</feature>
<feature type="transmembrane region" description="Helical" evidence="19">
    <location>
        <begin position="173"/>
        <end position="189"/>
    </location>
</feature>
<sequence>MRLAVSWLTVLPVRAGRVDAASCRQAITLAPLIGLLLGGVAAGASRGLELLAAPPLLAGLLVVGLLALLTRGMHLDGLADTVDGLGCYGPPERALAVMKDGGAGPFAVVALIVVLGAEAVCFGSLPLDNRTGAVVLALTVGRAAFLWCCRRGVPPARPDGMGALVAGSQTPVVVWAWWAALLAVSVLVAPGRPWLGPVAVVAAGALVVALVRHVRRRFGGITGDVLGAAAELATLVVLVVCTLAR</sequence>
<evidence type="ECO:0000256" key="12">
    <source>
        <dbReference type="ARBA" id="ARBA00022989"/>
    </source>
</evidence>
<evidence type="ECO:0000256" key="18">
    <source>
        <dbReference type="ARBA" id="ARBA00049504"/>
    </source>
</evidence>
<evidence type="ECO:0000256" key="5">
    <source>
        <dbReference type="ARBA" id="ARBA00013200"/>
    </source>
</evidence>
<evidence type="ECO:0000256" key="1">
    <source>
        <dbReference type="ARBA" id="ARBA00001946"/>
    </source>
</evidence>
<dbReference type="NCBIfam" id="TIGR00317">
    <property type="entry name" value="cobS"/>
    <property type="match status" value="1"/>
</dbReference>
<comment type="catalytic activity">
    <reaction evidence="17 19">
        <text>alpha-ribazole + adenosylcob(III)inamide-GDP = adenosylcob(III)alamin + GMP + H(+)</text>
        <dbReference type="Rhea" id="RHEA:16049"/>
        <dbReference type="ChEBI" id="CHEBI:10329"/>
        <dbReference type="ChEBI" id="CHEBI:15378"/>
        <dbReference type="ChEBI" id="CHEBI:18408"/>
        <dbReference type="ChEBI" id="CHEBI:58115"/>
        <dbReference type="ChEBI" id="CHEBI:60487"/>
        <dbReference type="EC" id="2.7.8.26"/>
    </reaction>
</comment>
<comment type="pathway">
    <text evidence="3 19">Cofactor biosynthesis; adenosylcobalamin biosynthesis; adenosylcobalamin from cob(II)yrinate a,c-diamide: step 7/7.</text>
</comment>
<dbReference type="GO" id="GO:0008818">
    <property type="term" value="F:cobalamin 5'-phosphate synthase activity"/>
    <property type="evidence" value="ECO:0007669"/>
    <property type="project" value="UniProtKB-UniRule"/>
</dbReference>
<evidence type="ECO:0000256" key="11">
    <source>
        <dbReference type="ARBA" id="ARBA00022842"/>
    </source>
</evidence>
<evidence type="ECO:0000256" key="7">
    <source>
        <dbReference type="ARBA" id="ARBA00022475"/>
    </source>
</evidence>
<keyword evidence="21" id="KW-1185">Reference proteome</keyword>
<dbReference type="EMBL" id="VUOB01000011">
    <property type="protein sequence ID" value="KAA2264362.1"/>
    <property type="molecule type" value="Genomic_DNA"/>
</dbReference>
<dbReference type="OrthoDB" id="9794223at2"/>
<evidence type="ECO:0000256" key="19">
    <source>
        <dbReference type="HAMAP-Rule" id="MF_00719"/>
    </source>
</evidence>
<keyword evidence="7 19" id="KW-1003">Cell membrane</keyword>
<protein>
    <recommendedName>
        <fullName evidence="6 19">Adenosylcobinamide-GDP ribazoletransferase</fullName>
        <ecNumber evidence="5 19">2.7.8.26</ecNumber>
    </recommendedName>
    <alternativeName>
        <fullName evidence="16 19">Cobalamin synthase</fullName>
    </alternativeName>
    <alternativeName>
        <fullName evidence="15 19">Cobalamin-5'-phosphate synthase</fullName>
    </alternativeName>
</protein>